<sequence>MGRLFESYKFGINTNGVPYDLQVEIERASCGHPASFMILLRLFSDNLPTIGQWKKALHENLSKYINGTHITLKNEIDNMNTHERKYIRSLTEYMADRWEIDLNNLTDLDKKLLDIGILYLVDSNSVAFTSYIILRVCIDALFPSPSRPIPKKEVPDNPVDLLALGLSWINPTIVTDKRVQNKVGISERIMQASLFCVFNGILPRPMMCLLEMKGEGRTRLDLMIVDGDKNLVAYSLKCNKISSNDFEKPIDQAQMYAGHFDMGISLVNFFLSGHKPPSVLDNITEEIFIINIEYNSACTQFTITLQSDPDYSKVVDIKS</sequence>
<organism evidence="1 2">
    <name type="scientific">Scutellospora calospora</name>
    <dbReference type="NCBI Taxonomy" id="85575"/>
    <lineage>
        <taxon>Eukaryota</taxon>
        <taxon>Fungi</taxon>
        <taxon>Fungi incertae sedis</taxon>
        <taxon>Mucoromycota</taxon>
        <taxon>Glomeromycotina</taxon>
        <taxon>Glomeromycetes</taxon>
        <taxon>Diversisporales</taxon>
        <taxon>Gigasporaceae</taxon>
        <taxon>Scutellospora</taxon>
    </lineage>
</organism>
<dbReference type="Proteomes" id="UP000789860">
    <property type="component" value="Unassembled WGS sequence"/>
</dbReference>
<accession>A0ACA9M0A0</accession>
<dbReference type="EMBL" id="CAJVPM010008770">
    <property type="protein sequence ID" value="CAG8558046.1"/>
    <property type="molecule type" value="Genomic_DNA"/>
</dbReference>
<keyword evidence="2" id="KW-1185">Reference proteome</keyword>
<proteinExistence type="predicted"/>
<evidence type="ECO:0000313" key="2">
    <source>
        <dbReference type="Proteomes" id="UP000789860"/>
    </source>
</evidence>
<gene>
    <name evidence="1" type="ORF">SCALOS_LOCUS5413</name>
</gene>
<protein>
    <submittedName>
        <fullName evidence="1">2329_t:CDS:1</fullName>
    </submittedName>
</protein>
<reference evidence="1" key="1">
    <citation type="submission" date="2021-06" db="EMBL/GenBank/DDBJ databases">
        <authorList>
            <person name="Kallberg Y."/>
            <person name="Tangrot J."/>
            <person name="Rosling A."/>
        </authorList>
    </citation>
    <scope>NUCLEOTIDE SEQUENCE</scope>
    <source>
        <strain evidence="1">AU212A</strain>
    </source>
</reference>
<evidence type="ECO:0000313" key="1">
    <source>
        <dbReference type="EMBL" id="CAG8558046.1"/>
    </source>
</evidence>
<comment type="caution">
    <text evidence="1">The sequence shown here is derived from an EMBL/GenBank/DDBJ whole genome shotgun (WGS) entry which is preliminary data.</text>
</comment>
<name>A0ACA9M0A0_9GLOM</name>